<gene>
    <name evidence="8" type="ORF">D2V05_18415</name>
    <name evidence="9" type="ORF">FQ017_18255</name>
</gene>
<evidence type="ECO:0000256" key="7">
    <source>
        <dbReference type="SAM" id="Phobius"/>
    </source>
</evidence>
<sequence>MSEAIEEQLEKIPILNWAVRLLKKIKLKAFEGLSFYDLIEMYLLGIVRGAVSTRASSIAFSIFLALFPLLIFLVTLIPFIIPYVSVGNANFDHQFLDFLESFLPSATSEYFGDIYQQIKDQKQGGLLSSAFILSIFLVANGVNAIFGGFENSYHVELTRNFFRQYAYALMVGLILSILLIIGAVAFVYFEFYIVEYTSEYLGKKLGYDVAKGDTVGIQVAKILFFLCLSYLTTAILYYFGTAEGRKARFFSAGALMTTLLFLLTSYLFGIYVEKFARYNELYGALGGLLILMVYIWLNSNILLLGFELNATLNSLGRSHRRKQEEKAKKLEEQPQELGED</sequence>
<evidence type="ECO:0000256" key="6">
    <source>
        <dbReference type="SAM" id="MobiDB-lite"/>
    </source>
</evidence>
<evidence type="ECO:0000256" key="3">
    <source>
        <dbReference type="ARBA" id="ARBA00022692"/>
    </source>
</evidence>
<keyword evidence="4 7" id="KW-1133">Transmembrane helix</keyword>
<dbReference type="EMBL" id="QXFI01000036">
    <property type="protein sequence ID" value="RIV42072.1"/>
    <property type="molecule type" value="Genomic_DNA"/>
</dbReference>
<feature type="transmembrane region" description="Helical" evidence="7">
    <location>
        <begin position="58"/>
        <end position="81"/>
    </location>
</feature>
<keyword evidence="5 7" id="KW-0472">Membrane</keyword>
<dbReference type="Proteomes" id="UP000266691">
    <property type="component" value="Unassembled WGS sequence"/>
</dbReference>
<dbReference type="Pfam" id="PF03631">
    <property type="entry name" value="Virul_fac_BrkB"/>
    <property type="match status" value="1"/>
</dbReference>
<proteinExistence type="predicted"/>
<keyword evidence="11" id="KW-1185">Reference proteome</keyword>
<evidence type="ECO:0000256" key="4">
    <source>
        <dbReference type="ARBA" id="ARBA00022989"/>
    </source>
</evidence>
<accession>A0A3A1NDF6</accession>
<feature type="transmembrane region" description="Helical" evidence="7">
    <location>
        <begin position="167"/>
        <end position="189"/>
    </location>
</feature>
<evidence type="ECO:0000256" key="1">
    <source>
        <dbReference type="ARBA" id="ARBA00004651"/>
    </source>
</evidence>
<dbReference type="OrthoDB" id="977385at2"/>
<evidence type="ECO:0000313" key="10">
    <source>
        <dbReference type="Proteomes" id="UP000266691"/>
    </source>
</evidence>
<dbReference type="AlphaFoldDB" id="A0A3A1NDF6"/>
<dbReference type="PANTHER" id="PTHR30213">
    <property type="entry name" value="INNER MEMBRANE PROTEIN YHJD"/>
    <property type="match status" value="1"/>
</dbReference>
<dbReference type="InterPro" id="IPR017039">
    <property type="entry name" value="Virul_fac_BrkB"/>
</dbReference>
<feature type="transmembrane region" description="Helical" evidence="7">
    <location>
        <begin position="126"/>
        <end position="146"/>
    </location>
</feature>
<feature type="region of interest" description="Disordered" evidence="6">
    <location>
        <begin position="321"/>
        <end position="340"/>
    </location>
</feature>
<dbReference type="RefSeq" id="WP_119649001.1">
    <property type="nucleotide sequence ID" value="NZ_QXFI01000036.1"/>
</dbReference>
<evidence type="ECO:0000256" key="2">
    <source>
        <dbReference type="ARBA" id="ARBA00022475"/>
    </source>
</evidence>
<dbReference type="GO" id="GO:0005886">
    <property type="term" value="C:plasma membrane"/>
    <property type="evidence" value="ECO:0007669"/>
    <property type="project" value="UniProtKB-SubCell"/>
</dbReference>
<dbReference type="NCBIfam" id="TIGR00765">
    <property type="entry name" value="yihY_not_rbn"/>
    <property type="match status" value="1"/>
</dbReference>
<dbReference type="PANTHER" id="PTHR30213:SF0">
    <property type="entry name" value="UPF0761 MEMBRANE PROTEIN YIHY"/>
    <property type="match status" value="1"/>
</dbReference>
<feature type="compositionally biased region" description="Basic and acidic residues" evidence="6">
    <location>
        <begin position="322"/>
        <end position="332"/>
    </location>
</feature>
<keyword evidence="3 7" id="KW-0812">Transmembrane</keyword>
<feature type="transmembrane region" description="Helical" evidence="7">
    <location>
        <begin position="284"/>
        <end position="312"/>
    </location>
</feature>
<keyword evidence="2" id="KW-1003">Cell membrane</keyword>
<evidence type="ECO:0000313" key="11">
    <source>
        <dbReference type="Proteomes" id="UP000321621"/>
    </source>
</evidence>
<reference evidence="8 10" key="1">
    <citation type="submission" date="2018-08" db="EMBL/GenBank/DDBJ databases">
        <title>Proposal of Muricauda 72 sp.nov. and Muricauda NH166 sp.nov., isolated from seawater.</title>
        <authorList>
            <person name="Cheng H."/>
            <person name="Wu Y.-H."/>
            <person name="Guo L.-L."/>
            <person name="Xu X.-W."/>
        </authorList>
    </citation>
    <scope>NUCLEOTIDE SEQUENCE [LARGE SCALE GENOMIC DNA]</scope>
    <source>
        <strain evidence="8 10">72</strain>
    </source>
</reference>
<organism evidence="8 10">
    <name type="scientific">Flagellimonas pelagia</name>
    <dbReference type="NCBI Taxonomy" id="2306998"/>
    <lineage>
        <taxon>Bacteria</taxon>
        <taxon>Pseudomonadati</taxon>
        <taxon>Bacteroidota</taxon>
        <taxon>Flavobacteriia</taxon>
        <taxon>Flavobacteriales</taxon>
        <taxon>Flavobacteriaceae</taxon>
        <taxon>Flagellimonas</taxon>
    </lineage>
</organism>
<protein>
    <submittedName>
        <fullName evidence="8">YihY/virulence factor BrkB family protein</fullName>
    </submittedName>
</protein>
<evidence type="ECO:0000313" key="8">
    <source>
        <dbReference type="EMBL" id="RIV42072.1"/>
    </source>
</evidence>
<feature type="transmembrane region" description="Helical" evidence="7">
    <location>
        <begin position="252"/>
        <end position="272"/>
    </location>
</feature>
<dbReference type="Proteomes" id="UP000321621">
    <property type="component" value="Unassembled WGS sequence"/>
</dbReference>
<dbReference type="EMBL" id="VNWK01000036">
    <property type="protein sequence ID" value="TXJ90957.1"/>
    <property type="molecule type" value="Genomic_DNA"/>
</dbReference>
<name>A0A3A1NDF6_9FLAO</name>
<evidence type="ECO:0000313" key="9">
    <source>
        <dbReference type="EMBL" id="TXJ90957.1"/>
    </source>
</evidence>
<feature type="transmembrane region" description="Helical" evidence="7">
    <location>
        <begin position="222"/>
        <end position="240"/>
    </location>
</feature>
<comment type="caution">
    <text evidence="8">The sequence shown here is derived from an EMBL/GenBank/DDBJ whole genome shotgun (WGS) entry which is preliminary data.</text>
</comment>
<reference evidence="9 11" key="2">
    <citation type="submission" date="2019-07" db="EMBL/GenBank/DDBJ databases">
        <title>Draft genome of two Muricauda strains isolated from deep sea.</title>
        <authorList>
            <person name="Sun C."/>
        </authorList>
    </citation>
    <scope>NUCLEOTIDE SEQUENCE [LARGE SCALE GENOMIC DNA]</scope>
    <source>
        <strain evidence="9 11">72</strain>
    </source>
</reference>
<dbReference type="PIRSF" id="PIRSF035875">
    <property type="entry name" value="RNase_BN"/>
    <property type="match status" value="1"/>
</dbReference>
<evidence type="ECO:0000256" key="5">
    <source>
        <dbReference type="ARBA" id="ARBA00023136"/>
    </source>
</evidence>
<comment type="subcellular location">
    <subcellularLocation>
        <location evidence="1">Cell membrane</location>
        <topology evidence="1">Multi-pass membrane protein</topology>
    </subcellularLocation>
</comment>